<name>A0AAD3S211_NEPGR</name>
<dbReference type="Gene3D" id="2.60.40.10">
    <property type="entry name" value="Immunoglobulins"/>
    <property type="match status" value="1"/>
</dbReference>
<dbReference type="AlphaFoldDB" id="A0AAD3S211"/>
<accession>A0AAD3S211</accession>
<dbReference type="EMBL" id="BSYO01000003">
    <property type="protein sequence ID" value="GMH02691.1"/>
    <property type="molecule type" value="Genomic_DNA"/>
</dbReference>
<keyword evidence="2" id="KW-1185">Reference proteome</keyword>
<dbReference type="Proteomes" id="UP001279734">
    <property type="component" value="Unassembled WGS sequence"/>
</dbReference>
<evidence type="ECO:0000313" key="1">
    <source>
        <dbReference type="EMBL" id="GMH02691.1"/>
    </source>
</evidence>
<organism evidence="1 2">
    <name type="scientific">Nepenthes gracilis</name>
    <name type="common">Slender pitcher plant</name>
    <dbReference type="NCBI Taxonomy" id="150966"/>
    <lineage>
        <taxon>Eukaryota</taxon>
        <taxon>Viridiplantae</taxon>
        <taxon>Streptophyta</taxon>
        <taxon>Embryophyta</taxon>
        <taxon>Tracheophyta</taxon>
        <taxon>Spermatophyta</taxon>
        <taxon>Magnoliopsida</taxon>
        <taxon>eudicotyledons</taxon>
        <taxon>Gunneridae</taxon>
        <taxon>Pentapetalae</taxon>
        <taxon>Caryophyllales</taxon>
        <taxon>Nepenthaceae</taxon>
        <taxon>Nepenthes</taxon>
    </lineage>
</organism>
<sequence>MGWAPGGKLVALVGGFNNRNPNAKVLTRDKIGAWKTLLPNETAGSAPTPHDFVDEANVFSHLQPEIPKSLRIPTTKLFTKPLNIASPKRLNPRQPCFTLPLMHTSSLIFIWPSSTF</sequence>
<comment type="caution">
    <text evidence="1">The sequence shown here is derived from an EMBL/GenBank/DDBJ whole genome shotgun (WGS) entry which is preliminary data.</text>
</comment>
<protein>
    <submittedName>
        <fullName evidence="1">Uncharacterized protein</fullName>
    </submittedName>
</protein>
<dbReference type="InterPro" id="IPR013783">
    <property type="entry name" value="Ig-like_fold"/>
</dbReference>
<reference evidence="1" key="1">
    <citation type="submission" date="2023-05" db="EMBL/GenBank/DDBJ databases">
        <title>Nepenthes gracilis genome sequencing.</title>
        <authorList>
            <person name="Fukushima K."/>
        </authorList>
    </citation>
    <scope>NUCLEOTIDE SEQUENCE</scope>
    <source>
        <strain evidence="1">SING2019-196</strain>
    </source>
</reference>
<gene>
    <name evidence="1" type="ORF">Nepgr_004530</name>
</gene>
<evidence type="ECO:0000313" key="2">
    <source>
        <dbReference type="Proteomes" id="UP001279734"/>
    </source>
</evidence>
<proteinExistence type="predicted"/>